<comment type="caution">
    <text evidence="2">The sequence shown here is derived from an EMBL/GenBank/DDBJ whole genome shotgun (WGS) entry which is preliminary data.</text>
</comment>
<sequence length="281" mass="30464">MLRRSLLIGLAGGCIAPVVFAQATANVDVAEIVERNAAARGGVGAWKRLETMAWTGHVESGARTEPDRQFLLEQKRPGKTRFELVTDGRRFIRIYDGKGGWKLRPNAGNGRPELAPYTEDEIRFARTAPVIDGPLMDAVAKGAVVTLAGQGEAGGRRAYILKVALPFSGGEQRIWIDAETFLEVRHDRQVRAGTGQVGTVSVLFREYREFEGLRLPTEIETGAGISGAANKLVIERVALNPDLDDRAFARPEVPTSRKNSVIVDTRSIATGRGGQPPANLP</sequence>
<evidence type="ECO:0008006" key="4">
    <source>
        <dbReference type="Google" id="ProtNLM"/>
    </source>
</evidence>
<keyword evidence="1" id="KW-0732">Signal</keyword>
<keyword evidence="3" id="KW-1185">Reference proteome</keyword>
<dbReference type="Gene3D" id="2.50.20.10">
    <property type="entry name" value="Lipoprotein localisation LolA/LolB/LppX"/>
    <property type="match status" value="1"/>
</dbReference>
<dbReference type="RefSeq" id="WP_169418593.1">
    <property type="nucleotide sequence ID" value="NZ_JABBFX010000001.1"/>
</dbReference>
<evidence type="ECO:0000313" key="3">
    <source>
        <dbReference type="Proteomes" id="UP000541185"/>
    </source>
</evidence>
<proteinExistence type="predicted"/>
<dbReference type="EMBL" id="JABBFX010000001">
    <property type="protein sequence ID" value="NML44469.1"/>
    <property type="molecule type" value="Genomic_DNA"/>
</dbReference>
<evidence type="ECO:0000256" key="1">
    <source>
        <dbReference type="SAM" id="SignalP"/>
    </source>
</evidence>
<reference evidence="2 3" key="1">
    <citation type="submission" date="2020-04" db="EMBL/GenBank/DDBJ databases">
        <title>Ramlibacter sp. G-1-2-2 isolated from soil.</title>
        <authorList>
            <person name="Dahal R.H."/>
        </authorList>
    </citation>
    <scope>NUCLEOTIDE SEQUENCE [LARGE SCALE GENOMIC DNA]</scope>
    <source>
        <strain evidence="2 3">G-1-2-2</strain>
    </source>
</reference>
<protein>
    <recommendedName>
        <fullName evidence="4">Outer membrane lipoprotein-sorting protein</fullName>
    </recommendedName>
</protein>
<organism evidence="2 3">
    <name type="scientific">Ramlibacter agri</name>
    <dbReference type="NCBI Taxonomy" id="2728837"/>
    <lineage>
        <taxon>Bacteria</taxon>
        <taxon>Pseudomonadati</taxon>
        <taxon>Pseudomonadota</taxon>
        <taxon>Betaproteobacteria</taxon>
        <taxon>Burkholderiales</taxon>
        <taxon>Comamonadaceae</taxon>
        <taxon>Ramlibacter</taxon>
    </lineage>
</organism>
<feature type="chain" id="PRO_5032297220" description="Outer membrane lipoprotein-sorting protein" evidence="1">
    <location>
        <begin position="22"/>
        <end position="281"/>
    </location>
</feature>
<accession>A0A848H4N2</accession>
<feature type="signal peptide" evidence="1">
    <location>
        <begin position="1"/>
        <end position="21"/>
    </location>
</feature>
<gene>
    <name evidence="2" type="ORF">HHL11_11955</name>
</gene>
<dbReference type="AlphaFoldDB" id="A0A848H4N2"/>
<dbReference type="Proteomes" id="UP000541185">
    <property type="component" value="Unassembled WGS sequence"/>
</dbReference>
<evidence type="ECO:0000313" key="2">
    <source>
        <dbReference type="EMBL" id="NML44469.1"/>
    </source>
</evidence>
<name>A0A848H4N2_9BURK</name>